<proteinExistence type="predicted"/>
<dbReference type="GO" id="GO:0006417">
    <property type="term" value="P:regulation of translation"/>
    <property type="evidence" value="ECO:0007669"/>
    <property type="project" value="TreeGrafter"/>
</dbReference>
<dbReference type="AlphaFoldDB" id="A0AAV8SSB4"/>
<dbReference type="SMART" id="SM00360">
    <property type="entry name" value="RRM"/>
    <property type="match status" value="2"/>
</dbReference>
<evidence type="ECO:0000256" key="3">
    <source>
        <dbReference type="PROSITE-ProRule" id="PRU00176"/>
    </source>
</evidence>
<dbReference type="FunFam" id="3.30.70.330:FF:000051">
    <property type="entry name" value="Heterogeneous nuclear ribonucleoprotein 1"/>
    <property type="match status" value="1"/>
</dbReference>
<dbReference type="Pfam" id="PF00076">
    <property type="entry name" value="RRM_1"/>
    <property type="match status" value="2"/>
</dbReference>
<dbReference type="SUPFAM" id="SSF54928">
    <property type="entry name" value="RNA-binding domain, RBD"/>
    <property type="match status" value="2"/>
</dbReference>
<gene>
    <name evidence="5" type="ORF">K2173_015351</name>
</gene>
<dbReference type="Proteomes" id="UP001159364">
    <property type="component" value="Linkage Group LG09"/>
</dbReference>
<dbReference type="CDD" id="cd12330">
    <property type="entry name" value="RRM2_Hrp1p"/>
    <property type="match status" value="1"/>
</dbReference>
<dbReference type="Gene3D" id="3.30.70.330">
    <property type="match status" value="2"/>
</dbReference>
<evidence type="ECO:0000256" key="2">
    <source>
        <dbReference type="ARBA" id="ARBA00022884"/>
    </source>
</evidence>
<sequence length="480" mass="50677">MESDLGKLFIGGISWDTDEGRLKEYFSKYGEVVEAVIMRDRVTGRARGFGFVVFADPAVTERVIMDKHVIDGRTVEAKKAVPRDDQHILQRNTNSIHGSPGLGRTKKIFVGGLASTVTESDFKNYFGQFGNITDVVVMYDHNTQRPRGFGFITYDSEEAVDRVLHSTFHELNGKRVEVKKAVPKELSPGPIRSPLIGYNFGLSRANNFLNTYAQGYNMSSLGGFGMRADGRFNPLASGRSGFPPFSSTGYGMSMNLEPGLSPSFGGGFDIGNSPGYGRMLSPYYSGNSSRYSTPTPIGYSVGNTRNDSVLNPTARNVWGNGGLNTAANPNNANAFLGSGSGSFGISFGNSGANWGPSSISAQGGGTASSYSGGSMGYGASDSSYGLGGGGYGRNSGAGIAQASTFSGSTSSYDGTYGDLYRSNSVYGDSPWRPATPDMDGSGSFSYGLGSIASDVTTKSSEGYIGSYGVTNRQTNRGIAT</sequence>
<keyword evidence="1" id="KW-0677">Repeat</keyword>
<dbReference type="PANTHER" id="PTHR48032">
    <property type="entry name" value="RNA-BINDING PROTEIN MUSASHI HOMOLOG RBP6"/>
    <property type="match status" value="1"/>
</dbReference>
<keyword evidence="2 3" id="KW-0694">RNA-binding</keyword>
<evidence type="ECO:0000313" key="5">
    <source>
        <dbReference type="EMBL" id="KAJ8754839.1"/>
    </source>
</evidence>
<reference evidence="5 6" key="1">
    <citation type="submission" date="2021-09" db="EMBL/GenBank/DDBJ databases">
        <title>Genomic insights and catalytic innovation underlie evolution of tropane alkaloids biosynthesis.</title>
        <authorList>
            <person name="Wang Y.-J."/>
            <person name="Tian T."/>
            <person name="Huang J.-P."/>
            <person name="Huang S.-X."/>
        </authorList>
    </citation>
    <scope>NUCLEOTIDE SEQUENCE [LARGE SCALE GENOMIC DNA]</scope>
    <source>
        <strain evidence="5">KIB-2018</strain>
        <tissue evidence="5">Leaf</tissue>
    </source>
</reference>
<dbReference type="InterPro" id="IPR012677">
    <property type="entry name" value="Nucleotide-bd_a/b_plait_sf"/>
</dbReference>
<evidence type="ECO:0000256" key="1">
    <source>
        <dbReference type="ARBA" id="ARBA00022737"/>
    </source>
</evidence>
<evidence type="ECO:0000313" key="6">
    <source>
        <dbReference type="Proteomes" id="UP001159364"/>
    </source>
</evidence>
<evidence type="ECO:0000259" key="4">
    <source>
        <dbReference type="PROSITE" id="PS50102"/>
    </source>
</evidence>
<dbReference type="PROSITE" id="PS50102">
    <property type="entry name" value="RRM"/>
    <property type="match status" value="2"/>
</dbReference>
<feature type="domain" description="RRM" evidence="4">
    <location>
        <begin position="6"/>
        <end position="82"/>
    </location>
</feature>
<dbReference type="CDD" id="cd12325">
    <property type="entry name" value="RRM1_hnRNPA_hnRNPD_like"/>
    <property type="match status" value="1"/>
</dbReference>
<name>A0AAV8SSB4_9ROSI</name>
<accession>A0AAV8SSB4</accession>
<protein>
    <recommendedName>
        <fullName evidence="4">RRM domain-containing protein</fullName>
    </recommendedName>
</protein>
<dbReference type="GO" id="GO:0003729">
    <property type="term" value="F:mRNA binding"/>
    <property type="evidence" value="ECO:0007669"/>
    <property type="project" value="TreeGrafter"/>
</dbReference>
<keyword evidence="6" id="KW-1185">Reference proteome</keyword>
<dbReference type="PANTHER" id="PTHR48032:SF6">
    <property type="entry name" value="RNA-BINDING (RRM_RBD_RNP MOTIFS) FAMILY PROTEIN"/>
    <property type="match status" value="1"/>
</dbReference>
<dbReference type="InterPro" id="IPR035979">
    <property type="entry name" value="RBD_domain_sf"/>
</dbReference>
<feature type="domain" description="RRM" evidence="4">
    <location>
        <begin position="106"/>
        <end position="183"/>
    </location>
</feature>
<comment type="caution">
    <text evidence="5">The sequence shown here is derived from an EMBL/GenBank/DDBJ whole genome shotgun (WGS) entry which is preliminary data.</text>
</comment>
<dbReference type="InterPro" id="IPR000504">
    <property type="entry name" value="RRM_dom"/>
</dbReference>
<dbReference type="FunFam" id="3.30.70.330:FF:000102">
    <property type="entry name" value="Heterogeneous nuclear ribonucleoprotein 1"/>
    <property type="match status" value="1"/>
</dbReference>
<organism evidence="5 6">
    <name type="scientific">Erythroxylum novogranatense</name>
    <dbReference type="NCBI Taxonomy" id="1862640"/>
    <lineage>
        <taxon>Eukaryota</taxon>
        <taxon>Viridiplantae</taxon>
        <taxon>Streptophyta</taxon>
        <taxon>Embryophyta</taxon>
        <taxon>Tracheophyta</taxon>
        <taxon>Spermatophyta</taxon>
        <taxon>Magnoliopsida</taxon>
        <taxon>eudicotyledons</taxon>
        <taxon>Gunneridae</taxon>
        <taxon>Pentapetalae</taxon>
        <taxon>rosids</taxon>
        <taxon>fabids</taxon>
        <taxon>Malpighiales</taxon>
        <taxon>Erythroxylaceae</taxon>
        <taxon>Erythroxylum</taxon>
    </lineage>
</organism>
<dbReference type="EMBL" id="JAIWQS010000009">
    <property type="protein sequence ID" value="KAJ8754839.1"/>
    <property type="molecule type" value="Genomic_DNA"/>
</dbReference>